<reference evidence="2 3" key="1">
    <citation type="submission" date="2019-05" db="EMBL/GenBank/DDBJ databases">
        <title>Psychrobacillus vulpis sp. nov., a new species isolated from feces of a red fox that inhabits in The Tablas de Daimiel Natural Park, Albacete, Spain.</title>
        <authorList>
            <person name="Rodriguez M."/>
            <person name="Reina J.C."/>
            <person name="Bejar V."/>
            <person name="Llamas I."/>
        </authorList>
    </citation>
    <scope>NUCLEOTIDE SEQUENCE [LARGE SCALE GENOMIC DNA]</scope>
    <source>
        <strain evidence="2 3">NEAU-3TGS17</strain>
    </source>
</reference>
<dbReference type="InterPro" id="IPR036927">
    <property type="entry name" value="Cyt_c_oxase-like_su1_sf"/>
</dbReference>
<dbReference type="Gene3D" id="1.20.210.10">
    <property type="entry name" value="Cytochrome c oxidase-like, subunit I domain"/>
    <property type="match status" value="1"/>
</dbReference>
<keyword evidence="1" id="KW-0812">Transmembrane</keyword>
<proteinExistence type="predicted"/>
<dbReference type="RefSeq" id="WP_142538893.1">
    <property type="nucleotide sequence ID" value="NZ_BMIE01000004.1"/>
</dbReference>
<dbReference type="OrthoDB" id="2452746at2"/>
<comment type="caution">
    <text evidence="2">The sequence shown here is derived from an EMBL/GenBank/DDBJ whole genome shotgun (WGS) entry which is preliminary data.</text>
</comment>
<keyword evidence="1" id="KW-0472">Membrane</keyword>
<evidence type="ECO:0000256" key="1">
    <source>
        <dbReference type="SAM" id="Phobius"/>
    </source>
</evidence>
<feature type="transmembrane region" description="Helical" evidence="1">
    <location>
        <begin position="40"/>
        <end position="60"/>
    </location>
</feature>
<dbReference type="AlphaFoldDB" id="A0A544T6F1"/>
<keyword evidence="1" id="KW-1133">Transmembrane helix</keyword>
<sequence>MQEKWSLRLIRAGALFGLLGAYLGSHMAGAGSYALRPIHAHILLVGWLSLFVYGLFYKLYKIKSPKLVAVHGWTAIIGAVGLTLGMYLQFIQPFNIDKNFALIAYIVGGTILLISFAIFVLVTFRVEKGRSAV</sequence>
<name>A0A544T6F1_9BACI</name>
<feature type="transmembrane region" description="Helical" evidence="1">
    <location>
        <begin position="102"/>
        <end position="124"/>
    </location>
</feature>
<evidence type="ECO:0000313" key="3">
    <source>
        <dbReference type="Proteomes" id="UP000317316"/>
    </source>
</evidence>
<organism evidence="2 3">
    <name type="scientific">Psychrobacillus lasiicapitis</name>
    <dbReference type="NCBI Taxonomy" id="1636719"/>
    <lineage>
        <taxon>Bacteria</taxon>
        <taxon>Bacillati</taxon>
        <taxon>Bacillota</taxon>
        <taxon>Bacilli</taxon>
        <taxon>Bacillales</taxon>
        <taxon>Bacillaceae</taxon>
        <taxon>Psychrobacillus</taxon>
    </lineage>
</organism>
<dbReference type="EMBL" id="VDGH01000006">
    <property type="protein sequence ID" value="TQR13011.1"/>
    <property type="molecule type" value="Genomic_DNA"/>
</dbReference>
<dbReference type="Proteomes" id="UP000317316">
    <property type="component" value="Unassembled WGS sequence"/>
</dbReference>
<gene>
    <name evidence="2" type="ORF">FG382_10765</name>
</gene>
<accession>A0A544T6F1</accession>
<evidence type="ECO:0000313" key="2">
    <source>
        <dbReference type="EMBL" id="TQR13011.1"/>
    </source>
</evidence>
<feature type="transmembrane region" description="Helical" evidence="1">
    <location>
        <begin position="67"/>
        <end position="90"/>
    </location>
</feature>
<keyword evidence="3" id="KW-1185">Reference proteome</keyword>
<evidence type="ECO:0008006" key="4">
    <source>
        <dbReference type="Google" id="ProtNLM"/>
    </source>
</evidence>
<protein>
    <recommendedName>
        <fullName evidence="4">Cbb3-type cytochrome c oxidase subunit I</fullName>
    </recommendedName>
</protein>